<evidence type="ECO:0000256" key="6">
    <source>
        <dbReference type="ARBA" id="ARBA00023163"/>
    </source>
</evidence>
<sequence length="467" mass="54304">MGPKVEGRSSPCMSLILPSRGGPVKYSGSGGPRRNERIRLLARIDNPEEVQEKLETYIKVLFEYKGKHLVNSFSHKCRVKDCQYEANTLRSYFCNLHSSVANSIRYRMWGGLCSAENCISKSQFGENKCRFHLKYDKADLPAEITKEEIEDLALDIAVEFYLMVLEDPTLVFYFGVSIDPDRRREEHGKFTSPTYGFNYMRILAKMPNTASAGRLEYFVLRFFSEMAGNVHLKNHKAGDDYRPPNDAPSSLYVLVYENARGPNDPDPMPGRDFADNLYFAKKYKQKLPVYPKIDVDIVKEAVKFADVLRYLGYDVKPSKEDLVKTRNQQFKCTDCDSSYDEIYKLKEHIRTVHKIRFVCEYDDCDYASGSASHFRRHMRDVHNVDWHAPKKQKMESYPCGIGDCQEEFETSQKAATHRKKHRRHMPKQEKETTDYYCGICKRYFTNTAGLKEHYKTQMHQANLNKKE</sequence>
<keyword evidence="11" id="KW-1185">Reference proteome</keyword>
<keyword evidence="6" id="KW-0804">Transcription</keyword>
<dbReference type="Pfam" id="PF00096">
    <property type="entry name" value="zf-C2H2"/>
    <property type="match status" value="1"/>
</dbReference>
<feature type="domain" description="C2H2-type" evidence="9">
    <location>
        <begin position="330"/>
        <end position="353"/>
    </location>
</feature>
<organism evidence="10 11">
    <name type="scientific">Polypedilum vanderplanki</name>
    <name type="common">Sleeping chironomid midge</name>
    <dbReference type="NCBI Taxonomy" id="319348"/>
    <lineage>
        <taxon>Eukaryota</taxon>
        <taxon>Metazoa</taxon>
        <taxon>Ecdysozoa</taxon>
        <taxon>Arthropoda</taxon>
        <taxon>Hexapoda</taxon>
        <taxon>Insecta</taxon>
        <taxon>Pterygota</taxon>
        <taxon>Neoptera</taxon>
        <taxon>Endopterygota</taxon>
        <taxon>Diptera</taxon>
        <taxon>Nematocera</taxon>
        <taxon>Chironomoidea</taxon>
        <taxon>Chironomidae</taxon>
        <taxon>Chironominae</taxon>
        <taxon>Polypedilum</taxon>
        <taxon>Polypedilum</taxon>
    </lineage>
</organism>
<feature type="domain" description="C2H2-type" evidence="9">
    <location>
        <begin position="435"/>
        <end position="464"/>
    </location>
</feature>
<dbReference type="InterPro" id="IPR051061">
    <property type="entry name" value="Zinc_finger_trans_reg"/>
</dbReference>
<dbReference type="InterPro" id="IPR036236">
    <property type="entry name" value="Znf_C2H2_sf"/>
</dbReference>
<dbReference type="Proteomes" id="UP001107558">
    <property type="component" value="Chromosome 4"/>
</dbReference>
<evidence type="ECO:0000256" key="4">
    <source>
        <dbReference type="ARBA" id="ARBA00022833"/>
    </source>
</evidence>
<accession>A0A9J6BGQ5</accession>
<keyword evidence="5" id="KW-0805">Transcription regulation</keyword>
<keyword evidence="4" id="KW-0862">Zinc</keyword>
<keyword evidence="2" id="KW-0479">Metal-binding</keyword>
<proteinExistence type="predicted"/>
<dbReference type="OrthoDB" id="8117402at2759"/>
<protein>
    <recommendedName>
        <fullName evidence="9">C2H2-type domain-containing protein</fullName>
    </recommendedName>
</protein>
<dbReference type="GO" id="GO:0003676">
    <property type="term" value="F:nucleic acid binding"/>
    <property type="evidence" value="ECO:0007669"/>
    <property type="project" value="InterPro"/>
</dbReference>
<feature type="domain" description="C2H2-type" evidence="9">
    <location>
        <begin position="397"/>
        <end position="426"/>
    </location>
</feature>
<dbReference type="InterPro" id="IPR013087">
    <property type="entry name" value="Znf_C2H2_type"/>
</dbReference>
<evidence type="ECO:0000313" key="11">
    <source>
        <dbReference type="Proteomes" id="UP001107558"/>
    </source>
</evidence>
<dbReference type="SUPFAM" id="SSF57667">
    <property type="entry name" value="beta-beta-alpha zinc fingers"/>
    <property type="match status" value="1"/>
</dbReference>
<evidence type="ECO:0000256" key="1">
    <source>
        <dbReference type="ARBA" id="ARBA00004123"/>
    </source>
</evidence>
<dbReference type="PROSITE" id="PS50157">
    <property type="entry name" value="ZINC_FINGER_C2H2_2"/>
    <property type="match status" value="4"/>
</dbReference>
<dbReference type="GO" id="GO:0006357">
    <property type="term" value="P:regulation of transcription by RNA polymerase II"/>
    <property type="evidence" value="ECO:0007669"/>
    <property type="project" value="TreeGrafter"/>
</dbReference>
<dbReference type="SMART" id="SM00451">
    <property type="entry name" value="ZnF_U1"/>
    <property type="match status" value="1"/>
</dbReference>
<evidence type="ECO:0000259" key="9">
    <source>
        <dbReference type="PROSITE" id="PS50157"/>
    </source>
</evidence>
<evidence type="ECO:0000256" key="5">
    <source>
        <dbReference type="ARBA" id="ARBA00023015"/>
    </source>
</evidence>
<dbReference type="GO" id="GO:0005634">
    <property type="term" value="C:nucleus"/>
    <property type="evidence" value="ECO:0007669"/>
    <property type="project" value="UniProtKB-SubCell"/>
</dbReference>
<dbReference type="PROSITE" id="PS00028">
    <property type="entry name" value="ZINC_FINGER_C2H2_1"/>
    <property type="match status" value="3"/>
</dbReference>
<feature type="domain" description="C2H2-type" evidence="9">
    <location>
        <begin position="357"/>
        <end position="387"/>
    </location>
</feature>
<dbReference type="EMBL" id="JADBJN010000004">
    <property type="protein sequence ID" value="KAG5669036.1"/>
    <property type="molecule type" value="Genomic_DNA"/>
</dbReference>
<dbReference type="GO" id="GO:0008270">
    <property type="term" value="F:zinc ion binding"/>
    <property type="evidence" value="ECO:0007669"/>
    <property type="project" value="UniProtKB-KW"/>
</dbReference>
<evidence type="ECO:0000256" key="7">
    <source>
        <dbReference type="ARBA" id="ARBA00023242"/>
    </source>
</evidence>
<dbReference type="Gene3D" id="3.30.160.60">
    <property type="entry name" value="Classic Zinc Finger"/>
    <property type="match status" value="2"/>
</dbReference>
<dbReference type="PANTHER" id="PTHR46179">
    <property type="entry name" value="ZINC FINGER PROTEIN"/>
    <property type="match status" value="1"/>
</dbReference>
<dbReference type="InterPro" id="IPR003604">
    <property type="entry name" value="Matrin/U1-like-C_Znf_C2H2"/>
</dbReference>
<name>A0A9J6BGQ5_POLVA</name>
<dbReference type="AlphaFoldDB" id="A0A9J6BGQ5"/>
<evidence type="ECO:0000256" key="3">
    <source>
        <dbReference type="ARBA" id="ARBA00022771"/>
    </source>
</evidence>
<gene>
    <name evidence="10" type="ORF">PVAND_016938</name>
</gene>
<reference evidence="10" key="1">
    <citation type="submission" date="2021-03" db="EMBL/GenBank/DDBJ databases">
        <title>Chromosome level genome of the anhydrobiotic midge Polypedilum vanderplanki.</title>
        <authorList>
            <person name="Yoshida Y."/>
            <person name="Kikawada T."/>
            <person name="Gusev O."/>
        </authorList>
    </citation>
    <scope>NUCLEOTIDE SEQUENCE</scope>
    <source>
        <strain evidence="10">NIAS01</strain>
        <tissue evidence="10">Whole body or cell culture</tissue>
    </source>
</reference>
<evidence type="ECO:0000256" key="8">
    <source>
        <dbReference type="PROSITE-ProRule" id="PRU00042"/>
    </source>
</evidence>
<comment type="caution">
    <text evidence="10">The sequence shown here is derived from an EMBL/GenBank/DDBJ whole genome shotgun (WGS) entry which is preliminary data.</text>
</comment>
<dbReference type="SMART" id="SM00355">
    <property type="entry name" value="ZnF_C2H2"/>
    <property type="match status" value="4"/>
</dbReference>
<dbReference type="PANTHER" id="PTHR46179:SF13">
    <property type="entry name" value="C2H2-TYPE DOMAIN-CONTAINING PROTEIN"/>
    <property type="match status" value="1"/>
</dbReference>
<keyword evidence="3 8" id="KW-0863">Zinc-finger</keyword>
<comment type="subcellular location">
    <subcellularLocation>
        <location evidence="1">Nucleus</location>
    </subcellularLocation>
</comment>
<evidence type="ECO:0000256" key="2">
    <source>
        <dbReference type="ARBA" id="ARBA00022723"/>
    </source>
</evidence>
<evidence type="ECO:0000313" key="10">
    <source>
        <dbReference type="EMBL" id="KAG5669036.1"/>
    </source>
</evidence>
<keyword evidence="7" id="KW-0539">Nucleus</keyword>